<name>A0A367YUH2_9ACTN</name>
<evidence type="ECO:0000256" key="4">
    <source>
        <dbReference type="ARBA" id="ARBA00012045"/>
    </source>
</evidence>
<dbReference type="PANTHER" id="PTHR42944:SF1">
    <property type="entry name" value="ADENINE DNA GLYCOSYLASE"/>
    <property type="match status" value="1"/>
</dbReference>
<dbReference type="PROSITE" id="PS01155">
    <property type="entry name" value="ENDONUCLEASE_III_2"/>
    <property type="match status" value="1"/>
</dbReference>
<accession>A0A367YUH2</accession>
<organism evidence="15 16">
    <name type="scientific">Desertihabitans brevis</name>
    <dbReference type="NCBI Taxonomy" id="2268447"/>
    <lineage>
        <taxon>Bacteria</taxon>
        <taxon>Bacillati</taxon>
        <taxon>Actinomycetota</taxon>
        <taxon>Actinomycetes</taxon>
        <taxon>Propionibacteriales</taxon>
        <taxon>Propionibacteriaceae</taxon>
        <taxon>Desertihabitans</taxon>
    </lineage>
</organism>
<reference evidence="15 16" key="1">
    <citation type="submission" date="2018-07" db="EMBL/GenBank/DDBJ databases">
        <title>Desertimonas flava gen. nov. sp. nov.</title>
        <authorList>
            <person name="Liu S."/>
        </authorList>
    </citation>
    <scope>NUCLEOTIDE SEQUENCE [LARGE SCALE GENOMIC DNA]</scope>
    <source>
        <strain evidence="15 16">16Sb5-5</strain>
    </source>
</reference>
<dbReference type="GO" id="GO:0046872">
    <property type="term" value="F:metal ion binding"/>
    <property type="evidence" value="ECO:0007669"/>
    <property type="project" value="UniProtKB-KW"/>
</dbReference>
<evidence type="ECO:0000256" key="6">
    <source>
        <dbReference type="ARBA" id="ARBA00022485"/>
    </source>
</evidence>
<dbReference type="FunFam" id="1.10.340.30:FF:000003">
    <property type="entry name" value="A/G-specific adenine glycosylase"/>
    <property type="match status" value="1"/>
</dbReference>
<evidence type="ECO:0000256" key="11">
    <source>
        <dbReference type="ARBA" id="ARBA00023014"/>
    </source>
</evidence>
<dbReference type="InterPro" id="IPR044298">
    <property type="entry name" value="MIG/MutY"/>
</dbReference>
<comment type="caution">
    <text evidence="15">The sequence shown here is derived from an EMBL/GenBank/DDBJ whole genome shotgun (WGS) entry which is preliminary data.</text>
</comment>
<evidence type="ECO:0000256" key="7">
    <source>
        <dbReference type="ARBA" id="ARBA00022723"/>
    </source>
</evidence>
<keyword evidence="6" id="KW-0004">4Fe-4S</keyword>
<dbReference type="EC" id="3.2.2.31" evidence="4"/>
<evidence type="ECO:0000256" key="5">
    <source>
        <dbReference type="ARBA" id="ARBA00022023"/>
    </source>
</evidence>
<dbReference type="Gene3D" id="1.10.1670.10">
    <property type="entry name" value="Helix-hairpin-Helix base-excision DNA repair enzymes (C-terminal)"/>
    <property type="match status" value="1"/>
</dbReference>
<dbReference type="InterPro" id="IPR011257">
    <property type="entry name" value="DNA_glycosylase"/>
</dbReference>
<dbReference type="GO" id="GO:0034039">
    <property type="term" value="F:8-oxo-7,8-dihydroguanine DNA N-glycosylase activity"/>
    <property type="evidence" value="ECO:0007669"/>
    <property type="project" value="TreeGrafter"/>
</dbReference>
<evidence type="ECO:0000256" key="8">
    <source>
        <dbReference type="ARBA" id="ARBA00022763"/>
    </source>
</evidence>
<evidence type="ECO:0000313" key="15">
    <source>
        <dbReference type="EMBL" id="RCK69179.1"/>
    </source>
</evidence>
<sequence length="297" mass="33014">MSAAAADPGTEALVRCTLAWYDREARDLPWRRRGTSPWAVLVSEFMLQQTPVARVLDPWRAWMERWPEPADLADAPTEAVLRAWGRLGYPRRALRLQAAARVVVEEHGGRVPTEHAALLALPGVGEYTAAAVASFAHRQRHVVLDTNVRRVLARTLDGRAHPDRTPTVAERRRAAAVLPEDPETAARWAVSSMELGAVVCTARRPRCEECPVSDLCRWRALGYPAWDGPPRVGQRWHGTDRQCRGALMAELREADQDVPRATLLARWHDPDQAARCLQGLLADGLAQQHGDTVGLPR</sequence>
<dbReference type="InterPro" id="IPR003651">
    <property type="entry name" value="Endonuclease3_FeS-loop_motif"/>
</dbReference>
<gene>
    <name evidence="15" type="ORF">DT076_12655</name>
</gene>
<keyword evidence="8" id="KW-0227">DNA damage</keyword>
<dbReference type="Proteomes" id="UP000252770">
    <property type="component" value="Unassembled WGS sequence"/>
</dbReference>
<protein>
    <recommendedName>
        <fullName evidence="5">Adenine DNA glycosylase</fullName>
        <ecNumber evidence="4">3.2.2.31</ecNumber>
    </recommendedName>
</protein>
<keyword evidence="13" id="KW-0326">Glycosidase</keyword>
<keyword evidence="11" id="KW-0411">Iron-sulfur</keyword>
<evidence type="ECO:0000256" key="3">
    <source>
        <dbReference type="ARBA" id="ARBA00008343"/>
    </source>
</evidence>
<dbReference type="InterPro" id="IPR004036">
    <property type="entry name" value="Endonuclease-III-like_CS2"/>
</dbReference>
<dbReference type="Pfam" id="PF00730">
    <property type="entry name" value="HhH-GPD"/>
    <property type="match status" value="1"/>
</dbReference>
<comment type="cofactor">
    <cofactor evidence="2">
        <name>[4Fe-4S] cluster</name>
        <dbReference type="ChEBI" id="CHEBI:49883"/>
    </cofactor>
</comment>
<dbReference type="Pfam" id="PF10576">
    <property type="entry name" value="EndIII_4Fe-2S"/>
    <property type="match status" value="1"/>
</dbReference>
<comment type="catalytic activity">
    <reaction evidence="1">
        <text>Hydrolyzes free adenine bases from 7,8-dihydro-8-oxoguanine:adenine mismatched double-stranded DNA, leaving an apurinic site.</text>
        <dbReference type="EC" id="3.2.2.31"/>
    </reaction>
</comment>
<comment type="similarity">
    <text evidence="3">Belongs to the Nth/MutY family.</text>
</comment>
<feature type="domain" description="HhH-GPD" evidence="14">
    <location>
        <begin position="46"/>
        <end position="198"/>
    </location>
</feature>
<dbReference type="SUPFAM" id="SSF48150">
    <property type="entry name" value="DNA-glycosylase"/>
    <property type="match status" value="1"/>
</dbReference>
<keyword evidence="7" id="KW-0479">Metal-binding</keyword>
<evidence type="ECO:0000256" key="12">
    <source>
        <dbReference type="ARBA" id="ARBA00023204"/>
    </source>
</evidence>
<proteinExistence type="inferred from homology"/>
<dbReference type="GO" id="GO:0000701">
    <property type="term" value="F:purine-specific mismatch base pair DNA N-glycosylase activity"/>
    <property type="evidence" value="ECO:0007669"/>
    <property type="project" value="UniProtKB-EC"/>
</dbReference>
<keyword evidence="9" id="KW-0378">Hydrolase</keyword>
<evidence type="ECO:0000313" key="16">
    <source>
        <dbReference type="Proteomes" id="UP000252770"/>
    </source>
</evidence>
<keyword evidence="10" id="KW-0408">Iron</keyword>
<evidence type="ECO:0000256" key="9">
    <source>
        <dbReference type="ARBA" id="ARBA00022801"/>
    </source>
</evidence>
<keyword evidence="16" id="KW-1185">Reference proteome</keyword>
<dbReference type="GO" id="GO:0006284">
    <property type="term" value="P:base-excision repair"/>
    <property type="evidence" value="ECO:0007669"/>
    <property type="project" value="InterPro"/>
</dbReference>
<dbReference type="AlphaFoldDB" id="A0A367YUH2"/>
<dbReference type="PROSITE" id="PS00764">
    <property type="entry name" value="ENDONUCLEASE_III_1"/>
    <property type="match status" value="1"/>
</dbReference>
<dbReference type="SMART" id="SM00478">
    <property type="entry name" value="ENDO3c"/>
    <property type="match status" value="1"/>
</dbReference>
<dbReference type="CDD" id="cd00056">
    <property type="entry name" value="ENDO3c"/>
    <property type="match status" value="1"/>
</dbReference>
<dbReference type="InterPro" id="IPR023170">
    <property type="entry name" value="HhH_base_excis_C"/>
</dbReference>
<evidence type="ECO:0000256" key="13">
    <source>
        <dbReference type="ARBA" id="ARBA00023295"/>
    </source>
</evidence>
<dbReference type="GO" id="GO:0032357">
    <property type="term" value="F:oxidized purine DNA binding"/>
    <property type="evidence" value="ECO:0007669"/>
    <property type="project" value="TreeGrafter"/>
</dbReference>
<dbReference type="PANTHER" id="PTHR42944">
    <property type="entry name" value="ADENINE DNA GLYCOSYLASE"/>
    <property type="match status" value="1"/>
</dbReference>
<keyword evidence="12" id="KW-0234">DNA repair</keyword>
<dbReference type="InterPro" id="IPR003265">
    <property type="entry name" value="HhH-GPD_domain"/>
</dbReference>
<dbReference type="GO" id="GO:0051539">
    <property type="term" value="F:4 iron, 4 sulfur cluster binding"/>
    <property type="evidence" value="ECO:0007669"/>
    <property type="project" value="UniProtKB-KW"/>
</dbReference>
<dbReference type="SMART" id="SM00525">
    <property type="entry name" value="FES"/>
    <property type="match status" value="1"/>
</dbReference>
<evidence type="ECO:0000259" key="14">
    <source>
        <dbReference type="SMART" id="SM00478"/>
    </source>
</evidence>
<evidence type="ECO:0000256" key="2">
    <source>
        <dbReference type="ARBA" id="ARBA00001966"/>
    </source>
</evidence>
<dbReference type="GO" id="GO:0035485">
    <property type="term" value="F:adenine/guanine mispair binding"/>
    <property type="evidence" value="ECO:0007669"/>
    <property type="project" value="TreeGrafter"/>
</dbReference>
<dbReference type="InterPro" id="IPR004035">
    <property type="entry name" value="Endouclease-III_FeS-bd_BS"/>
</dbReference>
<dbReference type="Gene3D" id="1.10.340.30">
    <property type="entry name" value="Hypothetical protein, domain 2"/>
    <property type="match status" value="1"/>
</dbReference>
<dbReference type="RefSeq" id="WP_114127035.1">
    <property type="nucleotide sequence ID" value="NZ_QOUI01000007.1"/>
</dbReference>
<evidence type="ECO:0000256" key="1">
    <source>
        <dbReference type="ARBA" id="ARBA00000843"/>
    </source>
</evidence>
<dbReference type="GO" id="GO:0006298">
    <property type="term" value="P:mismatch repair"/>
    <property type="evidence" value="ECO:0007669"/>
    <property type="project" value="TreeGrafter"/>
</dbReference>
<evidence type="ECO:0000256" key="10">
    <source>
        <dbReference type="ARBA" id="ARBA00023004"/>
    </source>
</evidence>
<dbReference type="EMBL" id="QOUI01000007">
    <property type="protein sequence ID" value="RCK69179.1"/>
    <property type="molecule type" value="Genomic_DNA"/>
</dbReference>